<accession>C0EGC9</accession>
<reference evidence="4 5" key="2">
    <citation type="submission" date="2009-02" db="EMBL/GenBank/DDBJ databases">
        <title>Draft genome sequence of Clostridium methylpentosum (DSM 5476).</title>
        <authorList>
            <person name="Sudarsanam P."/>
            <person name="Ley R."/>
            <person name="Guruge J."/>
            <person name="Turnbaugh P.J."/>
            <person name="Mahowald M."/>
            <person name="Liep D."/>
            <person name="Gordon J."/>
        </authorList>
    </citation>
    <scope>NUCLEOTIDE SEQUENCE [LARGE SCALE GENOMIC DNA]</scope>
    <source>
        <strain evidence="4 5">DSM 5476</strain>
    </source>
</reference>
<evidence type="ECO:0000313" key="5">
    <source>
        <dbReference type="Proteomes" id="UP000003340"/>
    </source>
</evidence>
<feature type="transmembrane region" description="Helical" evidence="2">
    <location>
        <begin position="569"/>
        <end position="589"/>
    </location>
</feature>
<feature type="domain" description="Teneurin-like YD-shell" evidence="3">
    <location>
        <begin position="127"/>
        <end position="414"/>
    </location>
</feature>
<dbReference type="HOGENOM" id="CLU_456127_0_0_9"/>
<gene>
    <name evidence="4" type="ORF">CLOSTMETH_02922</name>
</gene>
<keyword evidence="1" id="KW-0677">Repeat</keyword>
<dbReference type="PANTHER" id="PTHR32305:SF15">
    <property type="entry name" value="PROTEIN RHSA-RELATED"/>
    <property type="match status" value="1"/>
</dbReference>
<evidence type="ECO:0000256" key="2">
    <source>
        <dbReference type="SAM" id="Phobius"/>
    </source>
</evidence>
<dbReference type="EMBL" id="ACEC01000101">
    <property type="protein sequence ID" value="EEG29460.1"/>
    <property type="molecule type" value="Genomic_DNA"/>
</dbReference>
<sequence>MNYRYNYDTINRLVGMDATNGQELRVHYDDKNRVDYNISKVNGQSVKTTYQYGDTANPAQKPGLIYGVKINDQDTVSYTYDELARIKERTLNLTSPFKSSVNYLSGASPNTTTAMVERLQNGNDILSYTYDDLGNIETISENGELKVTYTYDELSQLVREDNLYQNQTITYTYDTGGNILSVSEYAYTAGELGEPTAVKTYGYEDANWKDKLTSYKGQSITYDAIGNPLQYRDGMNFTWQNGRQLAFINDNISYQYNDGSIRTQKTVNGVTTNYYLNGSTILSQVTGSDQMDFYYDDTGNLIGFSLNGANYYYIRNNQNDVIGILDRDGSQVVSYVYDSWGKLVSTSGSLADTIGVQNPYRYRGYYYDVETGFYYLQSRYYDPVTGRFINSDSLIGSTGELNTHNMFAYCGNEPINRVDPAGFAWYYPFNQYSDTGLEKKSYPFTSVSDKPIVKNVVTNTATGIVDGAIGYGVNKLKTNRTKWVRTPGTAPLYEDTWTRYSIPKSSAPAIRTVKAVSDIGVLSTASLAFDVYQNTQTYDNTSSIVAATGVDIAGFLVTLAAASCIPATAPVAVAVGISIGVGIAVSWCVDTIKKNFIE</sequence>
<keyword evidence="2" id="KW-1133">Transmembrane helix</keyword>
<dbReference type="eggNOG" id="COG3209">
    <property type="taxonomic scope" value="Bacteria"/>
</dbReference>
<name>C0EGC9_9FIRM</name>
<dbReference type="InterPro" id="IPR050708">
    <property type="entry name" value="T6SS_VgrG/RHS"/>
</dbReference>
<dbReference type="STRING" id="537013.CLOSTMETH_02922"/>
<proteinExistence type="predicted"/>
<dbReference type="NCBIfam" id="TIGR03696">
    <property type="entry name" value="Rhs_assc_core"/>
    <property type="match status" value="1"/>
</dbReference>
<protein>
    <submittedName>
        <fullName evidence="4">RHS repeat-associated core domain protein</fullName>
    </submittedName>
</protein>
<dbReference type="PANTHER" id="PTHR32305">
    <property type="match status" value="1"/>
</dbReference>
<reference evidence="4 5" key="1">
    <citation type="submission" date="2009-01" db="EMBL/GenBank/DDBJ databases">
        <authorList>
            <person name="Fulton L."/>
            <person name="Clifton S."/>
            <person name="Fulton B."/>
            <person name="Xu J."/>
            <person name="Minx P."/>
            <person name="Pepin K.H."/>
            <person name="Johnson M."/>
            <person name="Bhonagiri V."/>
            <person name="Nash W.E."/>
            <person name="Mardis E.R."/>
            <person name="Wilson R.K."/>
        </authorList>
    </citation>
    <scope>NUCLEOTIDE SEQUENCE [LARGE SCALE GENOMIC DNA]</scope>
    <source>
        <strain evidence="4 5">DSM 5476</strain>
    </source>
</reference>
<dbReference type="InterPro" id="IPR056823">
    <property type="entry name" value="TEN-like_YD-shell"/>
</dbReference>
<evidence type="ECO:0000259" key="3">
    <source>
        <dbReference type="Pfam" id="PF25023"/>
    </source>
</evidence>
<dbReference type="Gene3D" id="2.180.10.10">
    <property type="entry name" value="RHS repeat-associated core"/>
    <property type="match status" value="1"/>
</dbReference>
<evidence type="ECO:0000313" key="4">
    <source>
        <dbReference type="EMBL" id="EEG29460.1"/>
    </source>
</evidence>
<dbReference type="Proteomes" id="UP000003340">
    <property type="component" value="Unassembled WGS sequence"/>
</dbReference>
<comment type="caution">
    <text evidence="4">The sequence shown here is derived from an EMBL/GenBank/DDBJ whole genome shotgun (WGS) entry which is preliminary data.</text>
</comment>
<evidence type="ECO:0000256" key="1">
    <source>
        <dbReference type="ARBA" id="ARBA00022737"/>
    </source>
</evidence>
<dbReference type="Pfam" id="PF25023">
    <property type="entry name" value="TEN_YD-shell"/>
    <property type="match status" value="1"/>
</dbReference>
<dbReference type="AlphaFoldDB" id="C0EGC9"/>
<organism evidence="4 5">
    <name type="scientific">[Clostridium] methylpentosum DSM 5476</name>
    <dbReference type="NCBI Taxonomy" id="537013"/>
    <lineage>
        <taxon>Bacteria</taxon>
        <taxon>Bacillati</taxon>
        <taxon>Bacillota</taxon>
        <taxon>Clostridia</taxon>
        <taxon>Eubacteriales</taxon>
        <taxon>Oscillospiraceae</taxon>
        <taxon>Oscillospiraceae incertae sedis</taxon>
    </lineage>
</organism>
<keyword evidence="2" id="KW-0472">Membrane</keyword>
<dbReference type="InterPro" id="IPR022385">
    <property type="entry name" value="Rhs_assc_core"/>
</dbReference>
<keyword evidence="2" id="KW-0812">Transmembrane</keyword>
<keyword evidence="5" id="KW-1185">Reference proteome</keyword>